<gene>
    <name evidence="2" type="ORF">G4L40_10520</name>
</gene>
<dbReference type="Proteomes" id="UP000761423">
    <property type="component" value="Unassembled WGS sequence"/>
</dbReference>
<dbReference type="RefSeq" id="WP_166237158.1">
    <property type="nucleotide sequence ID" value="NZ_JAAJBV010000007.1"/>
</dbReference>
<evidence type="ECO:0000256" key="1">
    <source>
        <dbReference type="SAM" id="SignalP"/>
    </source>
</evidence>
<reference evidence="2 3" key="1">
    <citation type="submission" date="2020-02" db="EMBL/GenBank/DDBJ databases">
        <authorList>
            <person name="Chen W.-M."/>
        </authorList>
    </citation>
    <scope>NUCLEOTIDE SEQUENCE [LARGE SCALE GENOMIC DNA]</scope>
    <source>
        <strain evidence="2 3">TWA-26</strain>
    </source>
</reference>
<feature type="chain" id="PRO_5046089258" description="Lipocalin-like domain-containing protein" evidence="1">
    <location>
        <begin position="20"/>
        <end position="154"/>
    </location>
</feature>
<keyword evidence="1" id="KW-0732">Signal</keyword>
<accession>A0ABX0ID57</accession>
<keyword evidence="3" id="KW-1185">Reference proteome</keyword>
<protein>
    <recommendedName>
        <fullName evidence="4">Lipocalin-like domain-containing protein</fullName>
    </recommendedName>
</protein>
<feature type="signal peptide" evidence="1">
    <location>
        <begin position="1"/>
        <end position="19"/>
    </location>
</feature>
<evidence type="ECO:0000313" key="2">
    <source>
        <dbReference type="EMBL" id="NHM05138.1"/>
    </source>
</evidence>
<sequence>MKKLALIPMLSLIFMLNVASMCSSDDNSSSSADPTPVINTVTSGTWRITFYEDSGVNETYHFTGYNFTFGSANVLTATNGTNTYTGSWSVTNDDSNDDSPSNDLDFNILFSSPANFADELSDDWDILSRTDTKIELVDVSGGNGGTDYLTLEKN</sequence>
<proteinExistence type="predicted"/>
<name>A0ABX0ID57_9FLAO</name>
<evidence type="ECO:0008006" key="4">
    <source>
        <dbReference type="Google" id="ProtNLM"/>
    </source>
</evidence>
<organism evidence="2 3">
    <name type="scientific">Flavobacterium celericrescens</name>
    <dbReference type="NCBI Taxonomy" id="2709780"/>
    <lineage>
        <taxon>Bacteria</taxon>
        <taxon>Pseudomonadati</taxon>
        <taxon>Bacteroidota</taxon>
        <taxon>Flavobacteriia</taxon>
        <taxon>Flavobacteriales</taxon>
        <taxon>Flavobacteriaceae</taxon>
        <taxon>Flavobacterium</taxon>
    </lineage>
</organism>
<dbReference type="EMBL" id="JAAJBV010000007">
    <property type="protein sequence ID" value="NHM05138.1"/>
    <property type="molecule type" value="Genomic_DNA"/>
</dbReference>
<evidence type="ECO:0000313" key="3">
    <source>
        <dbReference type="Proteomes" id="UP000761423"/>
    </source>
</evidence>
<comment type="caution">
    <text evidence="2">The sequence shown here is derived from an EMBL/GenBank/DDBJ whole genome shotgun (WGS) entry which is preliminary data.</text>
</comment>